<protein>
    <recommendedName>
        <fullName evidence="3">Right-handed parallel beta-helix repeat-containing protein</fullName>
    </recommendedName>
</protein>
<evidence type="ECO:0008006" key="3">
    <source>
        <dbReference type="Google" id="ProtNLM"/>
    </source>
</evidence>
<comment type="caution">
    <text evidence="1">The sequence shown here is derived from an EMBL/GenBank/DDBJ whole genome shotgun (WGS) entry which is preliminary data.</text>
</comment>
<dbReference type="Proteomes" id="UP001168528">
    <property type="component" value="Unassembled WGS sequence"/>
</dbReference>
<reference evidence="1" key="1">
    <citation type="submission" date="2023-07" db="EMBL/GenBank/DDBJ databases">
        <title>The genome sequence of Rhodocytophaga aerolata KACC 12507.</title>
        <authorList>
            <person name="Zhang X."/>
        </authorList>
    </citation>
    <scope>NUCLEOTIDE SEQUENCE</scope>
    <source>
        <strain evidence="1">KACC 12507</strain>
    </source>
</reference>
<name>A0ABT8RBU4_9BACT</name>
<dbReference type="EMBL" id="JAUKPO010000020">
    <property type="protein sequence ID" value="MDO1449572.1"/>
    <property type="molecule type" value="Genomic_DNA"/>
</dbReference>
<sequence length="394" mass="43167">MAGPRHITNNLLDNETDLLYKGLPIATTQSYGRVSFVSPTGNDATALQGRMDRPYRTIQAAVNAPYINTNVIDKIMVLGGNWNENVTFTRNNVFLHFVNANLSGGAGSAIASGQYGTLALILENSEISNNSASATVAVGGRIIGIGRSRIFNIGTGIAVYGSGATIHNMRIENAGNTTTPADFPALWAVDCKVTNTNCISTNSNACVAQRYHNSHILFENCSFYSANQAAVRPDRGGSFYRNCQMRSVNGFGMISSGAWNRLENCQIYSDNHHAMAHYGGGSGNSHINCIFKGALDCIFSDWYGHSHHAGSENMMGRFDNCEFYAGTGQVFNYTFDMYENVQAGVRIQIANSKMNKAYAFTSDPRVNPAYRFREWNNMVIPGLPCLYEFMITPY</sequence>
<keyword evidence="2" id="KW-1185">Reference proteome</keyword>
<dbReference type="InterPro" id="IPR011050">
    <property type="entry name" value="Pectin_lyase_fold/virulence"/>
</dbReference>
<evidence type="ECO:0000313" key="2">
    <source>
        <dbReference type="Proteomes" id="UP001168528"/>
    </source>
</evidence>
<accession>A0ABT8RBU4</accession>
<organism evidence="1 2">
    <name type="scientific">Rhodocytophaga aerolata</name>
    <dbReference type="NCBI Taxonomy" id="455078"/>
    <lineage>
        <taxon>Bacteria</taxon>
        <taxon>Pseudomonadati</taxon>
        <taxon>Bacteroidota</taxon>
        <taxon>Cytophagia</taxon>
        <taxon>Cytophagales</taxon>
        <taxon>Rhodocytophagaceae</taxon>
        <taxon>Rhodocytophaga</taxon>
    </lineage>
</organism>
<dbReference type="RefSeq" id="WP_302040376.1">
    <property type="nucleotide sequence ID" value="NZ_JAUKPO010000020.1"/>
</dbReference>
<dbReference type="SUPFAM" id="SSF51126">
    <property type="entry name" value="Pectin lyase-like"/>
    <property type="match status" value="1"/>
</dbReference>
<dbReference type="InterPro" id="IPR012334">
    <property type="entry name" value="Pectin_lyas_fold"/>
</dbReference>
<dbReference type="Gene3D" id="2.160.20.10">
    <property type="entry name" value="Single-stranded right-handed beta-helix, Pectin lyase-like"/>
    <property type="match status" value="1"/>
</dbReference>
<proteinExistence type="predicted"/>
<evidence type="ECO:0000313" key="1">
    <source>
        <dbReference type="EMBL" id="MDO1449572.1"/>
    </source>
</evidence>
<gene>
    <name evidence="1" type="ORF">Q0590_25065</name>
</gene>